<evidence type="ECO:0000313" key="2">
    <source>
        <dbReference type="Proteomes" id="UP001283361"/>
    </source>
</evidence>
<dbReference type="AlphaFoldDB" id="A0AAE0YI47"/>
<name>A0AAE0YI47_9GAST</name>
<evidence type="ECO:0000313" key="1">
    <source>
        <dbReference type="EMBL" id="KAK3746893.1"/>
    </source>
</evidence>
<sequence>MVILTGFDLKKAGFRHGANGERRVGQLEYLWTFSGDPSRQHAQASGALINGSTGNWSAMCSLFSHLVRLS</sequence>
<gene>
    <name evidence="1" type="ORF">RRG08_030304</name>
</gene>
<proteinExistence type="predicted"/>
<organism evidence="1 2">
    <name type="scientific">Elysia crispata</name>
    <name type="common">lettuce slug</name>
    <dbReference type="NCBI Taxonomy" id="231223"/>
    <lineage>
        <taxon>Eukaryota</taxon>
        <taxon>Metazoa</taxon>
        <taxon>Spiralia</taxon>
        <taxon>Lophotrochozoa</taxon>
        <taxon>Mollusca</taxon>
        <taxon>Gastropoda</taxon>
        <taxon>Heterobranchia</taxon>
        <taxon>Euthyneura</taxon>
        <taxon>Panpulmonata</taxon>
        <taxon>Sacoglossa</taxon>
        <taxon>Placobranchoidea</taxon>
        <taxon>Plakobranchidae</taxon>
        <taxon>Elysia</taxon>
    </lineage>
</organism>
<comment type="caution">
    <text evidence="1">The sequence shown here is derived from an EMBL/GenBank/DDBJ whole genome shotgun (WGS) entry which is preliminary data.</text>
</comment>
<reference evidence="1" key="1">
    <citation type="journal article" date="2023" name="G3 (Bethesda)">
        <title>A reference genome for the long-term kleptoplast-retaining sea slug Elysia crispata morphotype clarki.</title>
        <authorList>
            <person name="Eastman K.E."/>
            <person name="Pendleton A.L."/>
            <person name="Shaikh M.A."/>
            <person name="Suttiyut T."/>
            <person name="Ogas R."/>
            <person name="Tomko P."/>
            <person name="Gavelis G."/>
            <person name="Widhalm J.R."/>
            <person name="Wisecaver J.H."/>
        </authorList>
    </citation>
    <scope>NUCLEOTIDE SEQUENCE</scope>
    <source>
        <strain evidence="1">ECLA1</strain>
    </source>
</reference>
<dbReference type="Proteomes" id="UP001283361">
    <property type="component" value="Unassembled WGS sequence"/>
</dbReference>
<accession>A0AAE0YI47</accession>
<dbReference type="EMBL" id="JAWDGP010006114">
    <property type="protein sequence ID" value="KAK3746893.1"/>
    <property type="molecule type" value="Genomic_DNA"/>
</dbReference>
<keyword evidence="2" id="KW-1185">Reference proteome</keyword>
<protein>
    <submittedName>
        <fullName evidence="1">Uncharacterized protein</fullName>
    </submittedName>
</protein>